<reference evidence="1" key="1">
    <citation type="submission" date="2022-07" db="EMBL/GenBank/DDBJ databases">
        <title>Phylogenomic reconstructions and comparative analyses of Kickxellomycotina fungi.</title>
        <authorList>
            <person name="Reynolds N.K."/>
            <person name="Stajich J.E."/>
            <person name="Barry K."/>
            <person name="Grigoriev I.V."/>
            <person name="Crous P."/>
            <person name="Smith M.E."/>
        </authorList>
    </citation>
    <scope>NUCLEOTIDE SEQUENCE</scope>
    <source>
        <strain evidence="1">Benny 63K</strain>
    </source>
</reference>
<sequence length="191" mass="22180">MSYLQAIPADGKTDEQRYDEFISYMFEEGVIEKALENDYDGEYQGLIQEKIAADLSPIGMVYDPEDKELSAARHRAMLVRAGIDGEVRELCKSLDDNIKYDLSEEDLATIKELELTEEEIEDNIIVRPFCLYEVDISHMYKKEFKDLPENAVDFAKITLEHEMDCAYEDSEDEGDDDWEDEDNEDEDDDEE</sequence>
<proteinExistence type="predicted"/>
<name>A0ACC1IBR9_9FUNG</name>
<keyword evidence="2" id="KW-1185">Reference proteome</keyword>
<protein>
    <submittedName>
        <fullName evidence="1">Uncharacterized protein</fullName>
    </submittedName>
</protein>
<organism evidence="1 2">
    <name type="scientific">Kickxella alabastrina</name>
    <dbReference type="NCBI Taxonomy" id="61397"/>
    <lineage>
        <taxon>Eukaryota</taxon>
        <taxon>Fungi</taxon>
        <taxon>Fungi incertae sedis</taxon>
        <taxon>Zoopagomycota</taxon>
        <taxon>Kickxellomycotina</taxon>
        <taxon>Kickxellomycetes</taxon>
        <taxon>Kickxellales</taxon>
        <taxon>Kickxellaceae</taxon>
        <taxon>Kickxella</taxon>
    </lineage>
</organism>
<dbReference type="EMBL" id="JANBPG010001262">
    <property type="protein sequence ID" value="KAJ1890872.1"/>
    <property type="molecule type" value="Genomic_DNA"/>
</dbReference>
<dbReference type="Proteomes" id="UP001150581">
    <property type="component" value="Unassembled WGS sequence"/>
</dbReference>
<evidence type="ECO:0000313" key="2">
    <source>
        <dbReference type="Proteomes" id="UP001150581"/>
    </source>
</evidence>
<comment type="caution">
    <text evidence="1">The sequence shown here is derived from an EMBL/GenBank/DDBJ whole genome shotgun (WGS) entry which is preliminary data.</text>
</comment>
<gene>
    <name evidence="1" type="ORF">LPJ66_007239</name>
</gene>
<accession>A0ACC1IBR9</accession>
<evidence type="ECO:0000313" key="1">
    <source>
        <dbReference type="EMBL" id="KAJ1890872.1"/>
    </source>
</evidence>